<evidence type="ECO:0000256" key="6">
    <source>
        <dbReference type="PIRSR" id="PIRSR602401-1"/>
    </source>
</evidence>
<dbReference type="eggNOG" id="KOG0159">
    <property type="taxonomic scope" value="Eukaryota"/>
</dbReference>
<accession>D2VNR8</accession>
<dbReference type="Proteomes" id="UP000006671">
    <property type="component" value="Unassembled WGS sequence"/>
</dbReference>
<evidence type="ECO:0000256" key="1">
    <source>
        <dbReference type="ARBA" id="ARBA00001971"/>
    </source>
</evidence>
<organism evidence="9">
    <name type="scientific">Naegleria gruberi</name>
    <name type="common">Amoeba</name>
    <dbReference type="NCBI Taxonomy" id="5762"/>
    <lineage>
        <taxon>Eukaryota</taxon>
        <taxon>Discoba</taxon>
        <taxon>Heterolobosea</taxon>
        <taxon>Tetramitia</taxon>
        <taxon>Eutetramitia</taxon>
        <taxon>Vahlkampfiidae</taxon>
        <taxon>Naegleria</taxon>
    </lineage>
</organism>
<dbReference type="Pfam" id="PF00067">
    <property type="entry name" value="p450"/>
    <property type="match status" value="1"/>
</dbReference>
<dbReference type="RefSeq" id="XP_002674203.1">
    <property type="nucleotide sequence ID" value="XM_002674157.1"/>
</dbReference>
<dbReference type="OrthoDB" id="3945418at2759"/>
<dbReference type="GO" id="GO:0005506">
    <property type="term" value="F:iron ion binding"/>
    <property type="evidence" value="ECO:0007669"/>
    <property type="project" value="InterPro"/>
</dbReference>
<dbReference type="PANTHER" id="PTHR24303">
    <property type="entry name" value="HEME-BINDING MONOOXYGENASE FAMILY"/>
    <property type="match status" value="1"/>
</dbReference>
<dbReference type="STRING" id="5762.D2VNR8"/>
<dbReference type="GO" id="GO:0016705">
    <property type="term" value="F:oxidoreductase activity, acting on paired donors, with incorporation or reduction of molecular oxygen"/>
    <property type="evidence" value="ECO:0007669"/>
    <property type="project" value="InterPro"/>
</dbReference>
<evidence type="ECO:0000313" key="8">
    <source>
        <dbReference type="EMBL" id="EFC41459.1"/>
    </source>
</evidence>
<dbReference type="InterPro" id="IPR002401">
    <property type="entry name" value="Cyt_P450_E_grp-I"/>
</dbReference>
<dbReference type="InParanoid" id="D2VNR8"/>
<keyword evidence="9" id="KW-1185">Reference proteome</keyword>
<keyword evidence="2 6" id="KW-0479">Metal-binding</keyword>
<evidence type="ECO:0000256" key="3">
    <source>
        <dbReference type="ARBA" id="ARBA00023002"/>
    </source>
</evidence>
<evidence type="ECO:0000256" key="5">
    <source>
        <dbReference type="ARBA" id="ARBA00023033"/>
    </source>
</evidence>
<evidence type="ECO:0000256" key="7">
    <source>
        <dbReference type="RuleBase" id="RU000461"/>
    </source>
</evidence>
<dbReference type="Gene3D" id="1.10.630.10">
    <property type="entry name" value="Cytochrome P450"/>
    <property type="match status" value="1"/>
</dbReference>
<gene>
    <name evidence="8" type="ORF">NAEGRDRAFT_70596</name>
</gene>
<dbReference type="GO" id="GO:0020037">
    <property type="term" value="F:heme binding"/>
    <property type="evidence" value="ECO:0007669"/>
    <property type="project" value="InterPro"/>
</dbReference>
<evidence type="ECO:0000256" key="2">
    <source>
        <dbReference type="ARBA" id="ARBA00022723"/>
    </source>
</evidence>
<dbReference type="EMBL" id="GG738885">
    <property type="protein sequence ID" value="EFC41459.1"/>
    <property type="molecule type" value="Genomic_DNA"/>
</dbReference>
<dbReference type="GO" id="GO:0004497">
    <property type="term" value="F:monooxygenase activity"/>
    <property type="evidence" value="ECO:0007669"/>
    <property type="project" value="UniProtKB-KW"/>
</dbReference>
<evidence type="ECO:0000313" key="9">
    <source>
        <dbReference type="Proteomes" id="UP000006671"/>
    </source>
</evidence>
<dbReference type="SUPFAM" id="SSF48264">
    <property type="entry name" value="Cytochrome P450"/>
    <property type="match status" value="1"/>
</dbReference>
<proteinExistence type="inferred from homology"/>
<feature type="binding site" description="axial binding residue" evidence="6">
    <location>
        <position position="488"/>
    </location>
    <ligand>
        <name>heme</name>
        <dbReference type="ChEBI" id="CHEBI:30413"/>
    </ligand>
    <ligandPart>
        <name>Fe</name>
        <dbReference type="ChEBI" id="CHEBI:18248"/>
    </ligandPart>
</feature>
<keyword evidence="5 7" id="KW-0503">Monooxygenase</keyword>
<dbReference type="PRINTS" id="PR00385">
    <property type="entry name" value="P450"/>
</dbReference>
<dbReference type="VEuPathDB" id="AmoebaDB:NAEGRDRAFT_70596"/>
<evidence type="ECO:0000256" key="4">
    <source>
        <dbReference type="ARBA" id="ARBA00023004"/>
    </source>
</evidence>
<dbReference type="PANTHER" id="PTHR24303:SF31">
    <property type="entry name" value="CYTOCHROME P450 307A1-RELATED"/>
    <property type="match status" value="1"/>
</dbReference>
<dbReference type="PRINTS" id="PR00463">
    <property type="entry name" value="EP450I"/>
</dbReference>
<dbReference type="GeneID" id="8862418"/>
<protein>
    <submittedName>
        <fullName evidence="8">Predicted protein</fullName>
    </submittedName>
</protein>
<name>D2VNR8_NAEGR</name>
<dbReference type="PROSITE" id="PS00086">
    <property type="entry name" value="CYTOCHROME_P450"/>
    <property type="match status" value="1"/>
</dbReference>
<reference evidence="8 9" key="1">
    <citation type="journal article" date="2010" name="Cell">
        <title>The genome of Naegleria gruberi illuminates early eukaryotic versatility.</title>
        <authorList>
            <person name="Fritz-Laylin L.K."/>
            <person name="Prochnik S.E."/>
            <person name="Ginger M.L."/>
            <person name="Dacks J.B."/>
            <person name="Carpenter M.L."/>
            <person name="Field M.C."/>
            <person name="Kuo A."/>
            <person name="Paredez A."/>
            <person name="Chapman J."/>
            <person name="Pham J."/>
            <person name="Shu S."/>
            <person name="Neupane R."/>
            <person name="Cipriano M."/>
            <person name="Mancuso J."/>
            <person name="Tu H."/>
            <person name="Salamov A."/>
            <person name="Lindquist E."/>
            <person name="Shapiro H."/>
            <person name="Lucas S."/>
            <person name="Grigoriev I.V."/>
            <person name="Cande W.Z."/>
            <person name="Fulton C."/>
            <person name="Rokhsar D.S."/>
            <person name="Dawson S.C."/>
        </authorList>
    </citation>
    <scope>NUCLEOTIDE SEQUENCE [LARGE SCALE GENOMIC DNA]</scope>
    <source>
        <strain evidence="8 9">NEG-M</strain>
    </source>
</reference>
<dbReference type="KEGG" id="ngr:NAEGRDRAFT_70596"/>
<comment type="cofactor">
    <cofactor evidence="1 6">
        <name>heme</name>
        <dbReference type="ChEBI" id="CHEBI:30413"/>
    </cofactor>
</comment>
<dbReference type="AlphaFoldDB" id="D2VNR8"/>
<dbReference type="InterPro" id="IPR017972">
    <property type="entry name" value="Cyt_P450_CS"/>
</dbReference>
<comment type="similarity">
    <text evidence="7">Belongs to the cytochrome P450 family.</text>
</comment>
<keyword evidence="4 6" id="KW-0408">Iron</keyword>
<keyword evidence="6 7" id="KW-0349">Heme</keyword>
<keyword evidence="3 7" id="KW-0560">Oxidoreductase</keyword>
<dbReference type="InterPro" id="IPR001128">
    <property type="entry name" value="Cyt_P450"/>
</dbReference>
<dbReference type="InterPro" id="IPR036396">
    <property type="entry name" value="Cyt_P450_sf"/>
</dbReference>
<sequence length="560" mass="64907">MQRRFQHQTLKNLFSVLHQQQDQILLRKFSYSSSVSNSAETKVQQDETAKCPYHQQKQEKILTFDDLPGPKGLPLVGSLFDLMRASNGIQNYFSQLVGDYGKTVKIKLLNKRMIITQDPDLANEIAKQDEGRETLEPARKFKVERGLPQNPVESYNYEDWYDMRQLYNIAMRPEFVQNVIIPQLTELNSEFLQYLTKNLAYDKEKDHFELQNGTRVVNRYTFNSVVKVFMGAKMTDEAASKLSYSIDEFVNLVVVFLDNILKLQNGSQLYKLFKTKEYRDMENGYELGLNRSKECIDMFDKGEYAGKPRMKELIEERASKFQDNKDKQLYVNVVLSSFLMAGVDITARTIVVLMYRLATEKEFQEKLYQETVEVFGEPTLDELTSENGLTITPETLKKLKLCRAFADESLRLNHIIKSTSTRQLSKDIVASGIKIEQGTTVMFLEDPARYQQWVKKSTEFIPERHERGSDLAVPKTFSGPFGKGARKCPGERVAFTEIYFALINLARHFRLSHSNGNTLPPLNETTTLGYLDMNKYHLYFKPREHLAEYFEQLKKTQAKH</sequence>